<dbReference type="GO" id="GO:0043565">
    <property type="term" value="F:sequence-specific DNA binding"/>
    <property type="evidence" value="ECO:0007669"/>
    <property type="project" value="InterPro"/>
</dbReference>
<keyword evidence="1" id="KW-0805">Transcription regulation</keyword>
<dbReference type="SUPFAM" id="SSF46689">
    <property type="entry name" value="Homeodomain-like"/>
    <property type="match status" value="1"/>
</dbReference>
<keyword evidence="4" id="KW-0472">Membrane</keyword>
<keyword evidence="7" id="KW-1185">Reference proteome</keyword>
<reference evidence="6 7" key="1">
    <citation type="submission" date="2019-06" db="EMBL/GenBank/DDBJ databases">
        <authorList>
            <person name="Meng X."/>
        </authorList>
    </citation>
    <scope>NUCLEOTIDE SEQUENCE [LARGE SCALE GENOMIC DNA]</scope>
    <source>
        <strain evidence="6 7">M625</strain>
    </source>
</reference>
<protein>
    <submittedName>
        <fullName evidence="6">AraC family transcriptional regulator</fullName>
    </submittedName>
</protein>
<evidence type="ECO:0000256" key="1">
    <source>
        <dbReference type="ARBA" id="ARBA00023015"/>
    </source>
</evidence>
<feature type="transmembrane region" description="Helical" evidence="4">
    <location>
        <begin position="180"/>
        <end position="205"/>
    </location>
</feature>
<dbReference type="PANTHER" id="PTHR43280">
    <property type="entry name" value="ARAC-FAMILY TRANSCRIPTIONAL REGULATOR"/>
    <property type="match status" value="1"/>
</dbReference>
<feature type="transmembrane region" description="Helical" evidence="4">
    <location>
        <begin position="99"/>
        <end position="119"/>
    </location>
</feature>
<dbReference type="Pfam" id="PF12833">
    <property type="entry name" value="HTH_18"/>
    <property type="match status" value="1"/>
</dbReference>
<evidence type="ECO:0000259" key="5">
    <source>
        <dbReference type="PROSITE" id="PS01124"/>
    </source>
</evidence>
<dbReference type="AlphaFoldDB" id="A0A504JC73"/>
<accession>A0A504JC73</accession>
<feature type="transmembrane region" description="Helical" evidence="4">
    <location>
        <begin position="211"/>
        <end position="233"/>
    </location>
</feature>
<feature type="transmembrane region" description="Helical" evidence="4">
    <location>
        <begin position="6"/>
        <end position="27"/>
    </location>
</feature>
<dbReference type="RefSeq" id="WP_140595208.1">
    <property type="nucleotide sequence ID" value="NZ_VFWZ01000006.1"/>
</dbReference>
<dbReference type="GO" id="GO:0003700">
    <property type="term" value="F:DNA-binding transcription factor activity"/>
    <property type="evidence" value="ECO:0007669"/>
    <property type="project" value="InterPro"/>
</dbReference>
<keyword evidence="3" id="KW-0804">Transcription</keyword>
<comment type="caution">
    <text evidence="6">The sequence shown here is derived from an EMBL/GenBank/DDBJ whole genome shotgun (WGS) entry which is preliminary data.</text>
</comment>
<keyword evidence="4" id="KW-1133">Transmembrane helix</keyword>
<keyword evidence="4" id="KW-0812">Transmembrane</keyword>
<proteinExistence type="predicted"/>
<dbReference type="Proteomes" id="UP000315540">
    <property type="component" value="Unassembled WGS sequence"/>
</dbReference>
<organism evidence="6 7">
    <name type="scientific">Aquimarina algicola</name>
    <dbReference type="NCBI Taxonomy" id="2589995"/>
    <lineage>
        <taxon>Bacteria</taxon>
        <taxon>Pseudomonadati</taxon>
        <taxon>Bacteroidota</taxon>
        <taxon>Flavobacteriia</taxon>
        <taxon>Flavobacteriales</taxon>
        <taxon>Flavobacteriaceae</taxon>
        <taxon>Aquimarina</taxon>
    </lineage>
</organism>
<evidence type="ECO:0000313" key="7">
    <source>
        <dbReference type="Proteomes" id="UP000315540"/>
    </source>
</evidence>
<evidence type="ECO:0000313" key="6">
    <source>
        <dbReference type="EMBL" id="TPN83901.1"/>
    </source>
</evidence>
<evidence type="ECO:0000256" key="2">
    <source>
        <dbReference type="ARBA" id="ARBA00023125"/>
    </source>
</evidence>
<feature type="domain" description="HTH araC/xylS-type" evidence="5">
    <location>
        <begin position="263"/>
        <end position="368"/>
    </location>
</feature>
<feature type="transmembrane region" description="Helical" evidence="4">
    <location>
        <begin position="131"/>
        <end position="159"/>
    </location>
</feature>
<evidence type="ECO:0000256" key="3">
    <source>
        <dbReference type="ARBA" id="ARBA00023163"/>
    </source>
</evidence>
<dbReference type="PANTHER" id="PTHR43280:SF2">
    <property type="entry name" value="HTH-TYPE TRANSCRIPTIONAL REGULATOR EXSA"/>
    <property type="match status" value="1"/>
</dbReference>
<dbReference type="EMBL" id="VFWZ01000006">
    <property type="protein sequence ID" value="TPN83901.1"/>
    <property type="molecule type" value="Genomic_DNA"/>
</dbReference>
<name>A0A504JC73_9FLAO</name>
<dbReference type="InterPro" id="IPR009057">
    <property type="entry name" value="Homeodomain-like_sf"/>
</dbReference>
<sequence>MQSFEFLDLILFFGISQGVFLAITIQIIKNKNRPANKVLSIILIMAVLMLLGRMIFFKYLTVRLFQFTILIDTVIFLFGPLCTIYFRRLLFSQQTRFQLPLYHYIPAVVQVIFATYILILTTTQFEEQYALGYFTIPFIIVEGLGLLSNIYYWILNVGLLNRYSKEQKNKVSFQQNLVSFLKFFQIAIGVFILFWIVSFISINFFNYAVKFINYNTVWGSISIFIFIIGYYSLKEPELFRISFEKIKVKPQKRLPQDQIKNLKRDLKYVMENEKLFLKPDLTLRYLSERLDTSTHNISWYLNTVLDSNFYDYINRYRIQEFLKKIENREHLDHTILAISIEVGFNSKSTFNKAFKLEMNDTPSNYIKQMQVLS</sequence>
<dbReference type="PROSITE" id="PS01124">
    <property type="entry name" value="HTH_ARAC_FAMILY_2"/>
    <property type="match status" value="1"/>
</dbReference>
<dbReference type="OrthoDB" id="6283866at2"/>
<keyword evidence="2" id="KW-0238">DNA-binding</keyword>
<gene>
    <name evidence="6" type="ORF">FHK87_18220</name>
</gene>
<dbReference type="Gene3D" id="1.10.10.60">
    <property type="entry name" value="Homeodomain-like"/>
    <property type="match status" value="1"/>
</dbReference>
<evidence type="ECO:0000256" key="4">
    <source>
        <dbReference type="SAM" id="Phobius"/>
    </source>
</evidence>
<dbReference type="SMART" id="SM00342">
    <property type="entry name" value="HTH_ARAC"/>
    <property type="match status" value="1"/>
</dbReference>
<feature type="transmembrane region" description="Helical" evidence="4">
    <location>
        <begin position="39"/>
        <end position="59"/>
    </location>
</feature>
<dbReference type="InterPro" id="IPR018060">
    <property type="entry name" value="HTH_AraC"/>
</dbReference>
<feature type="transmembrane region" description="Helical" evidence="4">
    <location>
        <begin position="65"/>
        <end position="87"/>
    </location>
</feature>